<dbReference type="RefSeq" id="WP_155668262.1">
    <property type="nucleotide sequence ID" value="NZ_WOCA01000004.1"/>
</dbReference>
<dbReference type="AlphaFoldDB" id="A0A6N8FJX6"/>
<reference evidence="2 3" key="1">
    <citation type="submission" date="2019-11" db="EMBL/GenBank/DDBJ databases">
        <authorList>
            <person name="Li X."/>
        </authorList>
    </citation>
    <scope>NUCLEOTIDE SEQUENCE [LARGE SCALE GENOMIC DNA]</scope>
    <source>
        <strain evidence="2 3">L9</strain>
    </source>
</reference>
<keyword evidence="1" id="KW-1133">Transmembrane helix</keyword>
<feature type="transmembrane region" description="Helical" evidence="1">
    <location>
        <begin position="201"/>
        <end position="222"/>
    </location>
</feature>
<comment type="caution">
    <text evidence="2">The sequence shown here is derived from an EMBL/GenBank/DDBJ whole genome shotgun (WGS) entry which is preliminary data.</text>
</comment>
<keyword evidence="1" id="KW-0812">Transmembrane</keyword>
<accession>A0A6N8FJX6</accession>
<evidence type="ECO:0000313" key="3">
    <source>
        <dbReference type="Proteomes" id="UP000469125"/>
    </source>
</evidence>
<gene>
    <name evidence="2" type="ORF">GMD78_07780</name>
</gene>
<dbReference type="PANTHER" id="PTHR36434:SF1">
    <property type="entry name" value="MEMBRANE PROTEASE YUGP-RELATED"/>
    <property type="match status" value="1"/>
</dbReference>
<feature type="transmembrane region" description="Helical" evidence="1">
    <location>
        <begin position="120"/>
        <end position="141"/>
    </location>
</feature>
<keyword evidence="1" id="KW-0472">Membrane</keyword>
<dbReference type="Proteomes" id="UP000469125">
    <property type="component" value="Unassembled WGS sequence"/>
</dbReference>
<evidence type="ECO:0000256" key="1">
    <source>
        <dbReference type="SAM" id="Phobius"/>
    </source>
</evidence>
<dbReference type="InterPro" id="IPR007395">
    <property type="entry name" value="Zn_peptidase_2"/>
</dbReference>
<protein>
    <submittedName>
        <fullName evidence="2">Peptidase</fullName>
    </submittedName>
</protein>
<dbReference type="EMBL" id="WOCA01000004">
    <property type="protein sequence ID" value="MUK88287.1"/>
    <property type="molecule type" value="Genomic_DNA"/>
</dbReference>
<dbReference type="PANTHER" id="PTHR36434">
    <property type="entry name" value="MEMBRANE PROTEASE YUGP-RELATED"/>
    <property type="match status" value="1"/>
</dbReference>
<proteinExistence type="predicted"/>
<sequence>MFFHPMDFLIILAFILAMWAQSKVKGSFQQGSKIQASSRMTGVEVARKILDDEGLTDVKIELSRRGALSDHYDPTAKTVRLSEPVYRGSSIASLAVAAHEIGHAIQHANNYSMLVLRHKLFPVANIGSQLAPFLLLGGFFLELTNLIGLGILLFSGAVLFQVVTLPVEYNASSRAKTKLLELGMISNREERSVGKVLNAAALTYVASTLIAVLQLVKFIMIFNNRR</sequence>
<organism evidence="2 3">
    <name type="scientific">Ornithinibacillus caprae</name>
    <dbReference type="NCBI Taxonomy" id="2678566"/>
    <lineage>
        <taxon>Bacteria</taxon>
        <taxon>Bacillati</taxon>
        <taxon>Bacillota</taxon>
        <taxon>Bacilli</taxon>
        <taxon>Bacillales</taxon>
        <taxon>Bacillaceae</taxon>
        <taxon>Ornithinibacillus</taxon>
    </lineage>
</organism>
<name>A0A6N8FJX6_9BACI</name>
<keyword evidence="3" id="KW-1185">Reference proteome</keyword>
<evidence type="ECO:0000313" key="2">
    <source>
        <dbReference type="EMBL" id="MUK88287.1"/>
    </source>
</evidence>
<dbReference type="Pfam" id="PF04298">
    <property type="entry name" value="Zn_peptidase_2"/>
    <property type="match status" value="1"/>
</dbReference>
<feature type="transmembrane region" description="Helical" evidence="1">
    <location>
        <begin position="146"/>
        <end position="167"/>
    </location>
</feature>